<name>A0A444X5V3_ARAHY</name>
<accession>A0A444X5V3</accession>
<dbReference type="EMBL" id="SDMP01000020">
    <property type="protein sequence ID" value="RYQ85067.1"/>
    <property type="molecule type" value="Genomic_DNA"/>
</dbReference>
<dbReference type="InterPro" id="IPR005135">
    <property type="entry name" value="Endo/exonuclease/phosphatase"/>
</dbReference>
<evidence type="ECO:0000259" key="1">
    <source>
        <dbReference type="Pfam" id="PF03372"/>
    </source>
</evidence>
<dbReference type="PANTHER" id="PTHR35218:SF9">
    <property type="entry name" value="ENDONUCLEASE_EXONUCLEASE_PHOSPHATASE DOMAIN-CONTAINING PROTEIN"/>
    <property type="match status" value="1"/>
</dbReference>
<evidence type="ECO:0000313" key="3">
    <source>
        <dbReference type="Proteomes" id="UP000289738"/>
    </source>
</evidence>
<evidence type="ECO:0000313" key="2">
    <source>
        <dbReference type="EMBL" id="RYQ85067.1"/>
    </source>
</evidence>
<gene>
    <name evidence="2" type="ORF">Ahy_B10g104568</name>
</gene>
<dbReference type="Proteomes" id="UP000289738">
    <property type="component" value="Chromosome B10"/>
</dbReference>
<protein>
    <recommendedName>
        <fullName evidence="1">Endonuclease/exonuclease/phosphatase domain-containing protein</fullName>
    </recommendedName>
</protein>
<dbReference type="PANTHER" id="PTHR35218">
    <property type="entry name" value="RNASE H DOMAIN-CONTAINING PROTEIN"/>
    <property type="match status" value="1"/>
</dbReference>
<feature type="domain" description="Endonuclease/exonuclease/phosphatase" evidence="1">
    <location>
        <begin position="89"/>
        <end position="299"/>
    </location>
</feature>
<comment type="caution">
    <text evidence="2">The sequence shown here is derived from an EMBL/GenBank/DDBJ whole genome shotgun (WGS) entry which is preliminary data.</text>
</comment>
<dbReference type="Gene3D" id="3.60.10.10">
    <property type="entry name" value="Endonuclease/exonuclease/phosphatase"/>
    <property type="match status" value="1"/>
</dbReference>
<dbReference type="AlphaFoldDB" id="A0A444X5V3"/>
<sequence>MDNGQEYYVKLAEEQQQMEEETAAGSEQRNDSQHVLELAFDMGLNLNSKRSRDTSSLAVYVDKFENYEQLRMEKSGGPYHAPPAAMIVVSWNCRGIVAPLTVSELRSICKSLRPSVLFLMETKASNLSYVRTRRKLGFDNIFCVESRGLSGGLCLFWKSNNIIINVYAWCENFIKAQISTVNNNVWEGIFVYGHPDFKRRNELWNELTCVDNNLHVPRAFIGEFNDVIAQHEKVGLHPKPTSQIDIFRRFVDKNALMDFELQGTKFTWFSNPRNGFVTKERIDRVLANWEWRRAFQHATISALPAMSSDYTPLVLNAFWADHADCGNIIRRGWNSVCNSTVDYWTNLTRRMNSCKQELVKWSKINFKRADMVDWEWKKSENLG</sequence>
<keyword evidence="3" id="KW-1185">Reference proteome</keyword>
<organism evidence="2 3">
    <name type="scientific">Arachis hypogaea</name>
    <name type="common">Peanut</name>
    <dbReference type="NCBI Taxonomy" id="3818"/>
    <lineage>
        <taxon>Eukaryota</taxon>
        <taxon>Viridiplantae</taxon>
        <taxon>Streptophyta</taxon>
        <taxon>Embryophyta</taxon>
        <taxon>Tracheophyta</taxon>
        <taxon>Spermatophyta</taxon>
        <taxon>Magnoliopsida</taxon>
        <taxon>eudicotyledons</taxon>
        <taxon>Gunneridae</taxon>
        <taxon>Pentapetalae</taxon>
        <taxon>rosids</taxon>
        <taxon>fabids</taxon>
        <taxon>Fabales</taxon>
        <taxon>Fabaceae</taxon>
        <taxon>Papilionoideae</taxon>
        <taxon>50 kb inversion clade</taxon>
        <taxon>dalbergioids sensu lato</taxon>
        <taxon>Dalbergieae</taxon>
        <taxon>Pterocarpus clade</taxon>
        <taxon>Arachis</taxon>
    </lineage>
</organism>
<dbReference type="GO" id="GO:0003824">
    <property type="term" value="F:catalytic activity"/>
    <property type="evidence" value="ECO:0007669"/>
    <property type="project" value="InterPro"/>
</dbReference>
<proteinExistence type="predicted"/>
<dbReference type="SUPFAM" id="SSF56219">
    <property type="entry name" value="DNase I-like"/>
    <property type="match status" value="1"/>
</dbReference>
<dbReference type="InterPro" id="IPR036691">
    <property type="entry name" value="Endo/exonu/phosph_ase_sf"/>
</dbReference>
<reference evidence="2 3" key="1">
    <citation type="submission" date="2019-01" db="EMBL/GenBank/DDBJ databases">
        <title>Sequencing of cultivated peanut Arachis hypogaea provides insights into genome evolution and oil improvement.</title>
        <authorList>
            <person name="Chen X."/>
        </authorList>
    </citation>
    <scope>NUCLEOTIDE SEQUENCE [LARGE SCALE GENOMIC DNA]</scope>
    <source>
        <strain evidence="3">cv. Fuhuasheng</strain>
        <tissue evidence="2">Leaves</tissue>
    </source>
</reference>
<dbReference type="Pfam" id="PF03372">
    <property type="entry name" value="Exo_endo_phos"/>
    <property type="match status" value="1"/>
</dbReference>